<dbReference type="Gene3D" id="3.40.50.720">
    <property type="entry name" value="NAD(P)-binding Rossmann-like Domain"/>
    <property type="match status" value="1"/>
</dbReference>
<organism evidence="2 3">
    <name type="scientific">Halodurantibacterium flavum</name>
    <dbReference type="NCBI Taxonomy" id="1382802"/>
    <lineage>
        <taxon>Bacteria</taxon>
        <taxon>Pseudomonadati</taxon>
        <taxon>Pseudomonadota</taxon>
        <taxon>Alphaproteobacteria</taxon>
        <taxon>Rhodobacterales</taxon>
        <taxon>Paracoccaceae</taxon>
        <taxon>Halodurantibacterium</taxon>
    </lineage>
</organism>
<sequence length="281" mass="28700">MTIAVSAASGQLGRIAVTHLKTLVDPSQVVALARDPAKLADLGVTARPFDYTRPDMLIAGLDGVETLALISSGDLAGRVDQHRNVIEAAKAAGVGRIVYTSILKGDRSPLMIASDHRATEEILAGAGIATTILRNNWYSENRAATLPAALGAGALIGAAGQAPFNTATRADLGQALAIAAADGALAGAVLELAGDETYTLADLAAEAQRQSGRDLPYRDLSPEEYQAALVAAGLPAGFAAVLVDADVQARDGWMADDSSALSRLLGRPTTPIADVVAAALA</sequence>
<gene>
    <name evidence="2" type="ORF">ACFSGJ_03455</name>
</gene>
<dbReference type="Pfam" id="PF13460">
    <property type="entry name" value="NAD_binding_10"/>
    <property type="match status" value="1"/>
</dbReference>
<accession>A0ABW4S2F1</accession>
<evidence type="ECO:0000313" key="3">
    <source>
        <dbReference type="Proteomes" id="UP001597353"/>
    </source>
</evidence>
<keyword evidence="3" id="KW-1185">Reference proteome</keyword>
<dbReference type="Proteomes" id="UP001597353">
    <property type="component" value="Unassembled WGS sequence"/>
</dbReference>
<protein>
    <submittedName>
        <fullName evidence="2">NAD(P)H-binding protein</fullName>
    </submittedName>
</protein>
<dbReference type="InterPro" id="IPR036291">
    <property type="entry name" value="NAD(P)-bd_dom_sf"/>
</dbReference>
<dbReference type="InterPro" id="IPR016040">
    <property type="entry name" value="NAD(P)-bd_dom"/>
</dbReference>
<reference evidence="3" key="1">
    <citation type="journal article" date="2019" name="Int. J. Syst. Evol. Microbiol.">
        <title>The Global Catalogue of Microorganisms (GCM) 10K type strain sequencing project: providing services to taxonomists for standard genome sequencing and annotation.</title>
        <authorList>
            <consortium name="The Broad Institute Genomics Platform"/>
            <consortium name="The Broad Institute Genome Sequencing Center for Infectious Disease"/>
            <person name="Wu L."/>
            <person name="Ma J."/>
        </authorList>
    </citation>
    <scope>NUCLEOTIDE SEQUENCE [LARGE SCALE GENOMIC DNA]</scope>
    <source>
        <strain evidence="3">CGMCC 4.7242</strain>
    </source>
</reference>
<feature type="domain" description="NAD(P)-binding" evidence="1">
    <location>
        <begin position="8"/>
        <end position="177"/>
    </location>
</feature>
<comment type="caution">
    <text evidence="2">The sequence shown here is derived from an EMBL/GenBank/DDBJ whole genome shotgun (WGS) entry which is preliminary data.</text>
</comment>
<dbReference type="Gene3D" id="3.90.25.10">
    <property type="entry name" value="UDP-galactose 4-epimerase, domain 1"/>
    <property type="match status" value="1"/>
</dbReference>
<evidence type="ECO:0000259" key="1">
    <source>
        <dbReference type="Pfam" id="PF13460"/>
    </source>
</evidence>
<evidence type="ECO:0000313" key="2">
    <source>
        <dbReference type="EMBL" id="MFD1911268.1"/>
    </source>
</evidence>
<name>A0ABW4S2F1_9RHOB</name>
<dbReference type="RefSeq" id="WP_390259513.1">
    <property type="nucleotide sequence ID" value="NZ_JBHUGH010000002.1"/>
</dbReference>
<dbReference type="PANTHER" id="PTHR47129:SF1">
    <property type="entry name" value="NMRA-LIKE DOMAIN-CONTAINING PROTEIN"/>
    <property type="match status" value="1"/>
</dbReference>
<dbReference type="InterPro" id="IPR052718">
    <property type="entry name" value="NmrA-type_oxidoreductase"/>
</dbReference>
<dbReference type="EMBL" id="JBHUGH010000002">
    <property type="protein sequence ID" value="MFD1911268.1"/>
    <property type="molecule type" value="Genomic_DNA"/>
</dbReference>
<proteinExistence type="predicted"/>
<dbReference type="PANTHER" id="PTHR47129">
    <property type="entry name" value="QUINONE OXIDOREDUCTASE 2"/>
    <property type="match status" value="1"/>
</dbReference>
<dbReference type="SUPFAM" id="SSF51735">
    <property type="entry name" value="NAD(P)-binding Rossmann-fold domains"/>
    <property type="match status" value="1"/>
</dbReference>